<dbReference type="Pfam" id="PF00545">
    <property type="entry name" value="Ribonuclease"/>
    <property type="match status" value="1"/>
</dbReference>
<organism evidence="4">
    <name type="scientific">mine drainage metagenome</name>
    <dbReference type="NCBI Taxonomy" id="410659"/>
    <lineage>
        <taxon>unclassified sequences</taxon>
        <taxon>metagenomes</taxon>
        <taxon>ecological metagenomes</taxon>
    </lineage>
</organism>
<name>A0A1J5SJW0_9ZZZZ</name>
<evidence type="ECO:0000313" key="4">
    <source>
        <dbReference type="EMBL" id="OIR08703.1"/>
    </source>
</evidence>
<evidence type="ECO:0000256" key="1">
    <source>
        <dbReference type="ARBA" id="ARBA00022722"/>
    </source>
</evidence>
<sequence length="162" mass="18038">MLRATRARWWLLVGLLLCLPLAHARSHHSHDAASSLTVPVAKLLPEARATLQLIEQGGPFPYPRDGVVFGNYERALPQRERGYYHEYTVKTPGARNRGARRIVCGIVPARGRPMGSPVKGTPPDTRPPGGLGAAPLQSSDPFALPECYYTDDHYRSFRRIRE</sequence>
<dbReference type="EMBL" id="MLJW01000030">
    <property type="protein sequence ID" value="OIR08703.1"/>
    <property type="molecule type" value="Genomic_DNA"/>
</dbReference>
<proteinExistence type="predicted"/>
<keyword evidence="2 4" id="KW-0378">Hydrolase</keyword>
<dbReference type="SUPFAM" id="SSF53933">
    <property type="entry name" value="Microbial ribonucleases"/>
    <property type="match status" value="2"/>
</dbReference>
<dbReference type="GO" id="GO:0016787">
    <property type="term" value="F:hydrolase activity"/>
    <property type="evidence" value="ECO:0007669"/>
    <property type="project" value="UniProtKB-KW"/>
</dbReference>
<accession>A0A1J5SJW0</accession>
<reference evidence="4" key="1">
    <citation type="submission" date="2016-10" db="EMBL/GenBank/DDBJ databases">
        <title>Sequence of Gallionella enrichment culture.</title>
        <authorList>
            <person name="Poehlein A."/>
            <person name="Muehling M."/>
            <person name="Daniel R."/>
        </authorList>
    </citation>
    <scope>NUCLEOTIDE SEQUENCE</scope>
</reference>
<keyword evidence="1" id="KW-0540">Nuclease</keyword>
<comment type="caution">
    <text evidence="4">The sequence shown here is derived from an EMBL/GenBank/DDBJ whole genome shotgun (WGS) entry which is preliminary data.</text>
</comment>
<dbReference type="AlphaFoldDB" id="A0A1J5SJW0"/>
<gene>
    <name evidence="4" type="primary">rnaSA_3</name>
    <name evidence="4" type="ORF">GALL_90870</name>
</gene>
<protein>
    <submittedName>
        <fullName evidence="4">Guanyl-specific ribonuclease Sa</fullName>
        <ecNumber evidence="4">3.1.27.3</ecNumber>
    </submittedName>
</protein>
<dbReference type="GO" id="GO:0003723">
    <property type="term" value="F:RNA binding"/>
    <property type="evidence" value="ECO:0007669"/>
    <property type="project" value="InterPro"/>
</dbReference>
<dbReference type="Gene3D" id="3.10.450.30">
    <property type="entry name" value="Microbial ribonucleases"/>
    <property type="match status" value="1"/>
</dbReference>
<evidence type="ECO:0000256" key="2">
    <source>
        <dbReference type="ARBA" id="ARBA00022801"/>
    </source>
</evidence>
<dbReference type="GO" id="GO:0004521">
    <property type="term" value="F:RNA endonuclease activity"/>
    <property type="evidence" value="ECO:0007669"/>
    <property type="project" value="InterPro"/>
</dbReference>
<feature type="region of interest" description="Disordered" evidence="3">
    <location>
        <begin position="112"/>
        <end position="140"/>
    </location>
</feature>
<evidence type="ECO:0000256" key="3">
    <source>
        <dbReference type="SAM" id="MobiDB-lite"/>
    </source>
</evidence>
<dbReference type="InterPro" id="IPR016191">
    <property type="entry name" value="Ribonuclease/ribotoxin"/>
</dbReference>
<dbReference type="InterPro" id="IPR000026">
    <property type="entry name" value="N1-like"/>
</dbReference>
<dbReference type="EC" id="3.1.27.3" evidence="4"/>